<dbReference type="InterPro" id="IPR004827">
    <property type="entry name" value="bZIP"/>
</dbReference>
<sequence length="294" mass="34013">MMFEDPVHYHLPVLEDVILSPSDIHEILSLLQTEIPVQSTSGSETTRSVFSLEERKRRRKISNRESARRSRFRKKKHLDNLEDRVDRLKVENRELKNRLCVVTHHCQAAQSETDRLILESIVLQQQLADSNDDLKGEDYWNYVETHVVVQIENVTWIKMNEFICIACMHKEISKGFRLKLSSLFRSHFRIRFPIQLMFRHPESIFDGMQVAIEEVGSPVVRHNLWQENKRADILSRMGSKLSSFNQLSILLSSPASVTNIWEADKQEVTYPKLVSVAMCNSLGNPNAVAINDSS</sequence>
<dbReference type="Pfam" id="PF00170">
    <property type="entry name" value="bZIP_1"/>
    <property type="match status" value="1"/>
</dbReference>
<evidence type="ECO:0000256" key="2">
    <source>
        <dbReference type="ARBA" id="ARBA00023015"/>
    </source>
</evidence>
<accession>A0AAE1RC91</accession>
<evidence type="ECO:0000256" key="5">
    <source>
        <dbReference type="ARBA" id="ARBA00023242"/>
    </source>
</evidence>
<dbReference type="PANTHER" id="PTHR45764:SF45">
    <property type="entry name" value="BZIP DOMAIN-CONTAINING PROTEIN"/>
    <property type="match status" value="1"/>
</dbReference>
<dbReference type="AlphaFoldDB" id="A0AAE1RC91"/>
<dbReference type="GO" id="GO:0003700">
    <property type="term" value="F:DNA-binding transcription factor activity"/>
    <property type="evidence" value="ECO:0007669"/>
    <property type="project" value="InterPro"/>
</dbReference>
<dbReference type="Gene3D" id="1.20.5.170">
    <property type="match status" value="1"/>
</dbReference>
<comment type="caution">
    <text evidence="8">The sequence shown here is derived from an EMBL/GenBank/DDBJ whole genome shotgun (WGS) entry which is preliminary data.</text>
</comment>
<dbReference type="SUPFAM" id="SSF57959">
    <property type="entry name" value="Leucine zipper domain"/>
    <property type="match status" value="1"/>
</dbReference>
<keyword evidence="3" id="KW-0238">DNA-binding</keyword>
<comment type="subcellular location">
    <subcellularLocation>
        <location evidence="1">Nucleus</location>
    </subcellularLocation>
</comment>
<reference evidence="8" key="1">
    <citation type="submission" date="2023-12" db="EMBL/GenBank/DDBJ databases">
        <title>Genome assembly of Anisodus tanguticus.</title>
        <authorList>
            <person name="Wang Y.-J."/>
        </authorList>
    </citation>
    <scope>NUCLEOTIDE SEQUENCE</scope>
    <source>
        <strain evidence="8">KB-2021</strain>
        <tissue evidence="8">Leaf</tissue>
    </source>
</reference>
<dbReference type="GO" id="GO:0046982">
    <property type="term" value="F:protein heterodimerization activity"/>
    <property type="evidence" value="ECO:0007669"/>
    <property type="project" value="UniProtKB-ARBA"/>
</dbReference>
<proteinExistence type="predicted"/>
<dbReference type="GO" id="GO:0000976">
    <property type="term" value="F:transcription cis-regulatory region binding"/>
    <property type="evidence" value="ECO:0007669"/>
    <property type="project" value="TreeGrafter"/>
</dbReference>
<keyword evidence="9" id="KW-1185">Reference proteome</keyword>
<keyword evidence="4" id="KW-0804">Transcription</keyword>
<dbReference type="EMBL" id="JAVYJV010000017">
    <property type="protein sequence ID" value="KAK4348558.1"/>
    <property type="molecule type" value="Genomic_DNA"/>
</dbReference>
<evidence type="ECO:0000256" key="1">
    <source>
        <dbReference type="ARBA" id="ARBA00004123"/>
    </source>
</evidence>
<dbReference type="PROSITE" id="PS00036">
    <property type="entry name" value="BZIP_BASIC"/>
    <property type="match status" value="1"/>
</dbReference>
<dbReference type="GO" id="GO:0005634">
    <property type="term" value="C:nucleus"/>
    <property type="evidence" value="ECO:0007669"/>
    <property type="project" value="UniProtKB-SubCell"/>
</dbReference>
<dbReference type="SMART" id="SM00338">
    <property type="entry name" value="BRLZ"/>
    <property type="match status" value="1"/>
</dbReference>
<feature type="coiled-coil region" evidence="6">
    <location>
        <begin position="71"/>
        <end position="98"/>
    </location>
</feature>
<keyword evidence="2" id="KW-0805">Transcription regulation</keyword>
<protein>
    <recommendedName>
        <fullName evidence="7">BZIP domain-containing protein</fullName>
    </recommendedName>
</protein>
<evidence type="ECO:0000256" key="6">
    <source>
        <dbReference type="SAM" id="Coils"/>
    </source>
</evidence>
<evidence type="ECO:0000256" key="4">
    <source>
        <dbReference type="ARBA" id="ARBA00023163"/>
    </source>
</evidence>
<dbReference type="FunFam" id="1.20.5.170:FF:000020">
    <property type="entry name" value="BZIP transcription factor"/>
    <property type="match status" value="1"/>
</dbReference>
<evidence type="ECO:0000313" key="8">
    <source>
        <dbReference type="EMBL" id="KAK4348558.1"/>
    </source>
</evidence>
<evidence type="ECO:0000259" key="7">
    <source>
        <dbReference type="PROSITE" id="PS50217"/>
    </source>
</evidence>
<gene>
    <name evidence="8" type="ORF">RND71_031313</name>
</gene>
<keyword evidence="5" id="KW-0539">Nucleus</keyword>
<name>A0AAE1RC91_9SOLA</name>
<organism evidence="8 9">
    <name type="scientific">Anisodus tanguticus</name>
    <dbReference type="NCBI Taxonomy" id="243964"/>
    <lineage>
        <taxon>Eukaryota</taxon>
        <taxon>Viridiplantae</taxon>
        <taxon>Streptophyta</taxon>
        <taxon>Embryophyta</taxon>
        <taxon>Tracheophyta</taxon>
        <taxon>Spermatophyta</taxon>
        <taxon>Magnoliopsida</taxon>
        <taxon>eudicotyledons</taxon>
        <taxon>Gunneridae</taxon>
        <taxon>Pentapetalae</taxon>
        <taxon>asterids</taxon>
        <taxon>lamiids</taxon>
        <taxon>Solanales</taxon>
        <taxon>Solanaceae</taxon>
        <taxon>Solanoideae</taxon>
        <taxon>Hyoscyameae</taxon>
        <taxon>Anisodus</taxon>
    </lineage>
</organism>
<dbReference type="CDD" id="cd14702">
    <property type="entry name" value="bZIP_plant_GBF1"/>
    <property type="match status" value="1"/>
</dbReference>
<evidence type="ECO:0000256" key="3">
    <source>
        <dbReference type="ARBA" id="ARBA00023125"/>
    </source>
</evidence>
<dbReference type="InterPro" id="IPR046347">
    <property type="entry name" value="bZIP_sf"/>
</dbReference>
<dbReference type="PANTHER" id="PTHR45764">
    <property type="entry name" value="BZIP TRANSCRIPTION FACTOR 44"/>
    <property type="match status" value="1"/>
</dbReference>
<dbReference type="GO" id="GO:0045893">
    <property type="term" value="P:positive regulation of DNA-templated transcription"/>
    <property type="evidence" value="ECO:0007669"/>
    <property type="project" value="TreeGrafter"/>
</dbReference>
<evidence type="ECO:0000313" key="9">
    <source>
        <dbReference type="Proteomes" id="UP001291623"/>
    </source>
</evidence>
<dbReference type="Proteomes" id="UP001291623">
    <property type="component" value="Unassembled WGS sequence"/>
</dbReference>
<feature type="domain" description="BZIP" evidence="7">
    <location>
        <begin position="53"/>
        <end position="99"/>
    </location>
</feature>
<dbReference type="PROSITE" id="PS50217">
    <property type="entry name" value="BZIP"/>
    <property type="match status" value="1"/>
</dbReference>
<keyword evidence="6" id="KW-0175">Coiled coil</keyword>
<dbReference type="InterPro" id="IPR045314">
    <property type="entry name" value="bZIP_plant_GBF1"/>
</dbReference>